<dbReference type="KEGG" id="cci:CC1G_12162"/>
<protein>
    <submittedName>
        <fullName evidence="1">Uncharacterized protein</fullName>
    </submittedName>
</protein>
<dbReference type="OrthoDB" id="9975959at2759"/>
<name>A8N0C4_COPC7</name>
<dbReference type="VEuPathDB" id="FungiDB:CC1G_12162"/>
<sequence>MFFSGTESTYYGTDGHGSFNQPLDYNSHYLSSFMPLMASAMGETSTPMAPPDTSGPAEILTLAGVNRGIASSPRRGLAATSTSATIIHELACYRYSQYLQRWAHISLDTQHEIKTLVDDCTKETPNSAQIFYWNLDAKLPGAEERLKSALRHTEEKVATTLGDTSPGPCFILLRGVTRDAFNIMLEDEWVRQHFKIVPRSHEKWPEKATYGCVTLVSHSLVVTQASLIEFGNSKEGAMALAVSVSLGSHECGEQRRPTTLINTQLESEKGNDIERREQAKILRERCSGESGIVVGSWQDCGAYREGDLQDASDSGSTNHPHEKNQAASSKILYLPGKGYTVDSPIVIGGGNDEPEEATLCCSHLPFASD</sequence>
<reference evidence="1 2" key="1">
    <citation type="journal article" date="2010" name="Proc. Natl. Acad. Sci. U.S.A.">
        <title>Insights into evolution of multicellular fungi from the assembled chromosomes of the mushroom Coprinopsis cinerea (Coprinus cinereus).</title>
        <authorList>
            <person name="Stajich J.E."/>
            <person name="Wilke S.K."/>
            <person name="Ahren D."/>
            <person name="Au C.H."/>
            <person name="Birren B.W."/>
            <person name="Borodovsky M."/>
            <person name="Burns C."/>
            <person name="Canback B."/>
            <person name="Casselton L.A."/>
            <person name="Cheng C.K."/>
            <person name="Deng J."/>
            <person name="Dietrich F.S."/>
            <person name="Fargo D.C."/>
            <person name="Farman M.L."/>
            <person name="Gathman A.C."/>
            <person name="Goldberg J."/>
            <person name="Guigo R."/>
            <person name="Hoegger P.J."/>
            <person name="Hooker J.B."/>
            <person name="Huggins A."/>
            <person name="James T.Y."/>
            <person name="Kamada T."/>
            <person name="Kilaru S."/>
            <person name="Kodira C."/>
            <person name="Kues U."/>
            <person name="Kupfer D."/>
            <person name="Kwan H.S."/>
            <person name="Lomsadze A."/>
            <person name="Li W."/>
            <person name="Lilly W.W."/>
            <person name="Ma L.J."/>
            <person name="Mackey A.J."/>
            <person name="Manning G."/>
            <person name="Martin F."/>
            <person name="Muraguchi H."/>
            <person name="Natvig D.O."/>
            <person name="Palmerini H."/>
            <person name="Ramesh M.A."/>
            <person name="Rehmeyer C.J."/>
            <person name="Roe B.A."/>
            <person name="Shenoy N."/>
            <person name="Stanke M."/>
            <person name="Ter-Hovhannisyan V."/>
            <person name="Tunlid A."/>
            <person name="Velagapudi R."/>
            <person name="Vision T.J."/>
            <person name="Zeng Q."/>
            <person name="Zolan M.E."/>
            <person name="Pukkila P.J."/>
        </authorList>
    </citation>
    <scope>NUCLEOTIDE SEQUENCE [LARGE SCALE GENOMIC DNA]</scope>
    <source>
        <strain evidence="2">Okayama-7 / 130 / ATCC MYA-4618 / FGSC 9003</strain>
    </source>
</reference>
<dbReference type="GeneID" id="6004735"/>
<comment type="caution">
    <text evidence="1">The sequence shown here is derived from an EMBL/GenBank/DDBJ whole genome shotgun (WGS) entry which is preliminary data.</text>
</comment>
<dbReference type="Proteomes" id="UP000001861">
    <property type="component" value="Unassembled WGS sequence"/>
</dbReference>
<evidence type="ECO:0000313" key="2">
    <source>
        <dbReference type="Proteomes" id="UP000001861"/>
    </source>
</evidence>
<proteinExistence type="predicted"/>
<dbReference type="EMBL" id="AACS02000001">
    <property type="protein sequence ID" value="EAU93498.1"/>
    <property type="molecule type" value="Genomic_DNA"/>
</dbReference>
<dbReference type="RefSeq" id="XP_001828321.1">
    <property type="nucleotide sequence ID" value="XM_001828269.1"/>
</dbReference>
<dbReference type="InParanoid" id="A8N0C4"/>
<evidence type="ECO:0000313" key="1">
    <source>
        <dbReference type="EMBL" id="EAU93498.1"/>
    </source>
</evidence>
<accession>A8N0C4</accession>
<dbReference type="InterPro" id="IPR036691">
    <property type="entry name" value="Endo/exonu/phosph_ase_sf"/>
</dbReference>
<dbReference type="AlphaFoldDB" id="A8N0C4"/>
<dbReference type="Gene3D" id="3.60.10.10">
    <property type="entry name" value="Endonuclease/exonuclease/phosphatase"/>
    <property type="match status" value="1"/>
</dbReference>
<organism evidence="1 2">
    <name type="scientific">Coprinopsis cinerea (strain Okayama-7 / 130 / ATCC MYA-4618 / FGSC 9003)</name>
    <name type="common">Inky cap fungus</name>
    <name type="synonym">Hormographiella aspergillata</name>
    <dbReference type="NCBI Taxonomy" id="240176"/>
    <lineage>
        <taxon>Eukaryota</taxon>
        <taxon>Fungi</taxon>
        <taxon>Dikarya</taxon>
        <taxon>Basidiomycota</taxon>
        <taxon>Agaricomycotina</taxon>
        <taxon>Agaricomycetes</taxon>
        <taxon>Agaricomycetidae</taxon>
        <taxon>Agaricales</taxon>
        <taxon>Agaricineae</taxon>
        <taxon>Psathyrellaceae</taxon>
        <taxon>Coprinopsis</taxon>
    </lineage>
</organism>
<gene>
    <name evidence="1" type="ORF">CC1G_12162</name>
</gene>
<keyword evidence="2" id="KW-1185">Reference proteome</keyword>